<dbReference type="EMBL" id="UXUI01007480">
    <property type="protein sequence ID" value="VDD87813.1"/>
    <property type="molecule type" value="Genomic_DNA"/>
</dbReference>
<protein>
    <recommendedName>
        <fullName evidence="3">Tubulin-specific chaperone E</fullName>
    </recommendedName>
    <alternativeName>
        <fullName evidence="9">Tubulin-folding cofactor E</fullName>
    </alternativeName>
</protein>
<comment type="subunit">
    <text evidence="8">Supercomplex made of cofactors A to E. Cofactors A and D function by capturing and stabilizing tubulin in a quasi-native conformation. Cofactor E binds to the cofactor D-tubulin complex; interaction with cofactor C then causes the release of tubulin polypeptides that are committed to the native state.</text>
</comment>
<dbReference type="GO" id="GO:0005737">
    <property type="term" value="C:cytoplasm"/>
    <property type="evidence" value="ECO:0007669"/>
    <property type="project" value="UniProtKB-SubCell"/>
</dbReference>
<comment type="similarity">
    <text evidence="2">Belongs to the TBCE family.</text>
</comment>
<dbReference type="InterPro" id="IPR044079">
    <property type="entry name" value="Ubl_TBCE"/>
</dbReference>
<feature type="domain" description="CAP-Gly" evidence="10">
    <location>
        <begin position="20"/>
        <end position="64"/>
    </location>
</feature>
<evidence type="ECO:0000313" key="12">
    <source>
        <dbReference type="Proteomes" id="UP000274131"/>
    </source>
</evidence>
<evidence type="ECO:0000256" key="8">
    <source>
        <dbReference type="ARBA" id="ARBA00026055"/>
    </source>
</evidence>
<dbReference type="InterPro" id="IPR036859">
    <property type="entry name" value="CAP-Gly_dom_sf"/>
</dbReference>
<evidence type="ECO:0000256" key="6">
    <source>
        <dbReference type="ARBA" id="ARBA00022737"/>
    </source>
</evidence>
<dbReference type="PROSITE" id="PS00845">
    <property type="entry name" value="CAP_GLY_1"/>
    <property type="match status" value="1"/>
</dbReference>
<comment type="subcellular location">
    <subcellularLocation>
        <location evidence="1">Cytoplasm</location>
    </subcellularLocation>
</comment>
<reference evidence="11 12" key="2">
    <citation type="submission" date="2018-10" db="EMBL/GenBank/DDBJ databases">
        <authorList>
            <consortium name="Pathogen Informatics"/>
        </authorList>
    </citation>
    <scope>NUCLEOTIDE SEQUENCE [LARGE SCALE GENOMIC DNA]</scope>
</reference>
<dbReference type="WBParaSite" id="EVEC_0000324801-mRNA-1">
    <property type="protein sequence ID" value="EVEC_0000324801-mRNA-1"/>
    <property type="gene ID" value="EVEC_0000324801"/>
</dbReference>
<dbReference type="InterPro" id="IPR000938">
    <property type="entry name" value="CAP-Gly_domain"/>
</dbReference>
<accession>A0A0N4V024</accession>
<organism evidence="13">
    <name type="scientific">Enterobius vermicularis</name>
    <name type="common">Human pinworm</name>
    <dbReference type="NCBI Taxonomy" id="51028"/>
    <lineage>
        <taxon>Eukaryota</taxon>
        <taxon>Metazoa</taxon>
        <taxon>Ecdysozoa</taxon>
        <taxon>Nematoda</taxon>
        <taxon>Chromadorea</taxon>
        <taxon>Rhabditida</taxon>
        <taxon>Spirurina</taxon>
        <taxon>Oxyuridomorpha</taxon>
        <taxon>Oxyuroidea</taxon>
        <taxon>Oxyuridae</taxon>
        <taxon>Enterobius</taxon>
    </lineage>
</organism>
<keyword evidence="12" id="KW-1185">Reference proteome</keyword>
<dbReference type="SMART" id="SM01052">
    <property type="entry name" value="CAP_GLY"/>
    <property type="match status" value="1"/>
</dbReference>
<keyword evidence="5" id="KW-0433">Leucine-rich repeat</keyword>
<evidence type="ECO:0000259" key="10">
    <source>
        <dbReference type="PROSITE" id="PS50245"/>
    </source>
</evidence>
<keyword evidence="6" id="KW-0677">Repeat</keyword>
<dbReference type="PROSITE" id="PS51450">
    <property type="entry name" value="LRR"/>
    <property type="match status" value="1"/>
</dbReference>
<dbReference type="InterPro" id="IPR029071">
    <property type="entry name" value="Ubiquitin-like_domsf"/>
</dbReference>
<dbReference type="Gene3D" id="2.30.30.190">
    <property type="entry name" value="CAP Gly-rich-like domain"/>
    <property type="match status" value="1"/>
</dbReference>
<dbReference type="OrthoDB" id="5273213at2759"/>
<dbReference type="Gene3D" id="3.80.10.10">
    <property type="entry name" value="Ribonuclease Inhibitor"/>
    <property type="match status" value="2"/>
</dbReference>
<reference evidence="13" key="1">
    <citation type="submission" date="2017-02" db="UniProtKB">
        <authorList>
            <consortium name="WormBaseParasite"/>
        </authorList>
    </citation>
    <scope>IDENTIFICATION</scope>
</reference>
<dbReference type="AlphaFoldDB" id="A0A0N4V024"/>
<dbReference type="STRING" id="51028.A0A0N4V024"/>
<keyword evidence="4" id="KW-0963">Cytoplasm</keyword>
<dbReference type="PANTHER" id="PTHR46652:SF3">
    <property type="entry name" value="LEUCINE-RICH REPEAT-CONTAINING PROTEIN 9"/>
    <property type="match status" value="1"/>
</dbReference>
<proteinExistence type="inferred from homology"/>
<dbReference type="Pfam" id="PF01302">
    <property type="entry name" value="CAP_GLY"/>
    <property type="match status" value="1"/>
</dbReference>
<gene>
    <name evidence="11" type="ORF">EVEC_LOCUS2956</name>
</gene>
<evidence type="ECO:0000256" key="7">
    <source>
        <dbReference type="ARBA" id="ARBA00023186"/>
    </source>
</evidence>
<dbReference type="Proteomes" id="UP000274131">
    <property type="component" value="Unassembled WGS sequence"/>
</dbReference>
<dbReference type="FunFam" id="2.30.30.190:FF:000016">
    <property type="entry name" value="Tubulin-folding cofactor E"/>
    <property type="match status" value="1"/>
</dbReference>
<dbReference type="InterPro" id="IPR001611">
    <property type="entry name" value="Leu-rich_rpt"/>
</dbReference>
<evidence type="ECO:0000256" key="2">
    <source>
        <dbReference type="ARBA" id="ARBA00006286"/>
    </source>
</evidence>
<evidence type="ECO:0000256" key="4">
    <source>
        <dbReference type="ARBA" id="ARBA00022490"/>
    </source>
</evidence>
<dbReference type="InterPro" id="IPR032675">
    <property type="entry name" value="LRR_dom_sf"/>
</dbReference>
<dbReference type="CDD" id="cd17044">
    <property type="entry name" value="Ubl_TBCE"/>
    <property type="match status" value="1"/>
</dbReference>
<sequence length="482" mass="54601">MEIGCRIDVGGNRGSVGYIGPIEGYDGDWVGVDWDDRKRGKHDGAVGGKRYFFASGEKSASFVRLSNVIFGRKIDSEMTSRYATQSEMDQYEIGVKMIDFVAMEKIFGKQRDIYKLRCVVLDSMHVALPPDIGSPLFNYCTELSLYNNLIARWRDVLDIVKFFPVLRYLNLRKNYMEPEMTSVKNFDSPVKSPVFRLVISDCRIDQKTVKGVQKLFPKLEQLYLASNNLHTFEVSSTTGSLQLLDLENNSIETFSRIHSLSTVQSLTSLNLSNCGISEVIFGSPIGFASLKDLYLRNNVLKGWKWINEIAKLPALIRLYVKGRLSLDNEFGNNTREVLIAKLPKLIELDRCEISHVERRSAEIFFLNKYGVSPVAREHEEDIVRLQKIYGAPDAARLVLPGGIRLLKLKLVFNNKEVLRSLPASMSVQKLYGMASRLFSLDIRKLALYAESVGGLTFEFDNPCRSLNFFDLSDGDVIHVRAL</sequence>
<dbReference type="Gene3D" id="3.10.20.90">
    <property type="entry name" value="Phosphatidylinositol 3-kinase Catalytic Subunit, Chain A, domain 1"/>
    <property type="match status" value="1"/>
</dbReference>
<evidence type="ECO:0000256" key="5">
    <source>
        <dbReference type="ARBA" id="ARBA00022614"/>
    </source>
</evidence>
<evidence type="ECO:0000256" key="1">
    <source>
        <dbReference type="ARBA" id="ARBA00004496"/>
    </source>
</evidence>
<dbReference type="SUPFAM" id="SSF74924">
    <property type="entry name" value="Cap-Gly domain"/>
    <property type="match status" value="1"/>
</dbReference>
<dbReference type="PANTHER" id="PTHR46652">
    <property type="entry name" value="LEUCINE-RICH REPEAT AND IQ DOMAIN-CONTAINING PROTEIN 1-RELATED"/>
    <property type="match status" value="1"/>
</dbReference>
<dbReference type="Pfam" id="PF00560">
    <property type="entry name" value="LRR_1"/>
    <property type="match status" value="1"/>
</dbReference>
<name>A0A0N4V024_ENTVE</name>
<evidence type="ECO:0000313" key="11">
    <source>
        <dbReference type="EMBL" id="VDD87813.1"/>
    </source>
</evidence>
<dbReference type="SUPFAM" id="SSF52047">
    <property type="entry name" value="RNI-like"/>
    <property type="match status" value="1"/>
</dbReference>
<evidence type="ECO:0000313" key="13">
    <source>
        <dbReference type="WBParaSite" id="EVEC_0000324801-mRNA-1"/>
    </source>
</evidence>
<dbReference type="SUPFAM" id="SSF54236">
    <property type="entry name" value="Ubiquitin-like"/>
    <property type="match status" value="1"/>
</dbReference>
<keyword evidence="7" id="KW-0143">Chaperone</keyword>
<dbReference type="InterPro" id="IPR050836">
    <property type="entry name" value="SDS22/Internalin_LRR"/>
</dbReference>
<evidence type="ECO:0000256" key="9">
    <source>
        <dbReference type="ARBA" id="ARBA00030180"/>
    </source>
</evidence>
<dbReference type="PROSITE" id="PS50245">
    <property type="entry name" value="CAP_GLY_2"/>
    <property type="match status" value="1"/>
</dbReference>
<evidence type="ECO:0000256" key="3">
    <source>
        <dbReference type="ARBA" id="ARBA00015004"/>
    </source>
</evidence>